<comment type="caution">
    <text evidence="1">The sequence shown here is derived from an EMBL/GenBank/DDBJ whole genome shotgun (WGS) entry which is preliminary data.</text>
</comment>
<reference evidence="1" key="1">
    <citation type="submission" date="2021-02" db="EMBL/GenBank/DDBJ databases">
        <authorList>
            <person name="Nowell W R."/>
        </authorList>
    </citation>
    <scope>NUCLEOTIDE SEQUENCE</scope>
</reference>
<name>A0A815J9U3_9BILA</name>
<protein>
    <submittedName>
        <fullName evidence="1">Uncharacterized protein</fullName>
    </submittedName>
</protein>
<accession>A0A815J9U3</accession>
<dbReference type="Proteomes" id="UP000663855">
    <property type="component" value="Unassembled WGS sequence"/>
</dbReference>
<dbReference type="Proteomes" id="UP000681967">
    <property type="component" value="Unassembled WGS sequence"/>
</dbReference>
<dbReference type="AlphaFoldDB" id="A0A815J9U3"/>
<evidence type="ECO:0000313" key="3">
    <source>
        <dbReference type="Proteomes" id="UP000663855"/>
    </source>
</evidence>
<proteinExistence type="predicted"/>
<dbReference type="EMBL" id="CAJOBH010077936">
    <property type="protein sequence ID" value="CAF4503384.1"/>
    <property type="molecule type" value="Genomic_DNA"/>
</dbReference>
<organism evidence="1 3">
    <name type="scientific">Rotaria magnacalcarata</name>
    <dbReference type="NCBI Taxonomy" id="392030"/>
    <lineage>
        <taxon>Eukaryota</taxon>
        <taxon>Metazoa</taxon>
        <taxon>Spiralia</taxon>
        <taxon>Gnathifera</taxon>
        <taxon>Rotifera</taxon>
        <taxon>Eurotatoria</taxon>
        <taxon>Bdelloidea</taxon>
        <taxon>Philodinida</taxon>
        <taxon>Philodinidae</taxon>
        <taxon>Rotaria</taxon>
    </lineage>
</organism>
<dbReference type="EMBL" id="CAJNOV010009758">
    <property type="protein sequence ID" value="CAF1377796.1"/>
    <property type="molecule type" value="Genomic_DNA"/>
</dbReference>
<evidence type="ECO:0000313" key="1">
    <source>
        <dbReference type="EMBL" id="CAF1377796.1"/>
    </source>
</evidence>
<gene>
    <name evidence="2" type="ORF">BYL167_LOCUS36117</name>
    <name evidence="1" type="ORF">CJN711_LOCUS20783</name>
</gene>
<evidence type="ECO:0000313" key="2">
    <source>
        <dbReference type="EMBL" id="CAF4503384.1"/>
    </source>
</evidence>
<sequence length="194" mass="22779">MNNILPTILTFIDVGYDIEKKKYYTTVLKENNIFIPDRYFLRMFQNGLIDKLINVVLDINIEQDVFELNSLMKIFNREETNDDNEQHIIKKRKLSEENNTNETMSSYSEPQVTGINEDEYENEEFLARFDRFQIIEMTQRGVDVQNKLLETNYSTPIGEDATKPRTTVKTNIEMMDLTTPKTSPVGPYQPNYLP</sequence>